<keyword evidence="8" id="KW-1185">Reference proteome</keyword>
<protein>
    <submittedName>
        <fullName evidence="7">P-loop containing nucleoside triphosphate hydrolase protein</fullName>
    </submittedName>
</protein>
<evidence type="ECO:0000256" key="3">
    <source>
        <dbReference type="ARBA" id="ARBA00022840"/>
    </source>
</evidence>
<evidence type="ECO:0000256" key="2">
    <source>
        <dbReference type="ARBA" id="ARBA00022741"/>
    </source>
</evidence>
<dbReference type="Gene3D" id="3.40.50.300">
    <property type="entry name" value="P-loop containing nucleotide triphosphate hydrolases"/>
    <property type="match status" value="1"/>
</dbReference>
<organism evidence="7 8">
    <name type="scientific">Crucibulum laeve</name>
    <dbReference type="NCBI Taxonomy" id="68775"/>
    <lineage>
        <taxon>Eukaryota</taxon>
        <taxon>Fungi</taxon>
        <taxon>Dikarya</taxon>
        <taxon>Basidiomycota</taxon>
        <taxon>Agaricomycotina</taxon>
        <taxon>Agaricomycetes</taxon>
        <taxon>Agaricomycetidae</taxon>
        <taxon>Agaricales</taxon>
        <taxon>Agaricineae</taxon>
        <taxon>Nidulariaceae</taxon>
        <taxon>Crucibulum</taxon>
    </lineage>
</organism>
<accession>A0A5C3LKU5</accession>
<comment type="subcellular location">
    <subcellularLocation>
        <location evidence="1">Mitochondrion</location>
    </subcellularLocation>
</comment>
<evidence type="ECO:0000256" key="1">
    <source>
        <dbReference type="ARBA" id="ARBA00004173"/>
    </source>
</evidence>
<dbReference type="Gene3D" id="1.10.8.60">
    <property type="match status" value="1"/>
</dbReference>
<comment type="similarity">
    <text evidence="5">Belongs to the AAA ATPase family.</text>
</comment>
<evidence type="ECO:0000256" key="4">
    <source>
        <dbReference type="ARBA" id="ARBA00023128"/>
    </source>
</evidence>
<dbReference type="SUPFAM" id="SSF52540">
    <property type="entry name" value="P-loop containing nucleoside triphosphate hydrolases"/>
    <property type="match status" value="1"/>
</dbReference>
<dbReference type="OrthoDB" id="39734at2759"/>
<keyword evidence="2 5" id="KW-0547">Nucleotide-binding</keyword>
<dbReference type="PANTHER" id="PTHR45644:SF56">
    <property type="entry name" value="AAA ATPASE, PUTATIVE (AFU_ORTHOLOGUE AFUA_2G12920)-RELATED"/>
    <property type="match status" value="1"/>
</dbReference>
<evidence type="ECO:0000256" key="5">
    <source>
        <dbReference type="RuleBase" id="RU003651"/>
    </source>
</evidence>
<feature type="domain" description="AAA+ ATPase" evidence="6">
    <location>
        <begin position="45"/>
        <end position="182"/>
    </location>
</feature>
<keyword evidence="3 5" id="KW-0067">ATP-binding</keyword>
<sequence length="232" mass="25889">MLDELRTSFDDICIPSQAVESLRTIISLRLLFPDAFRQGVLERESIGGVLLFGPPGTGKTMLCRAVARECGACMLHIKPSDVLDCYVGESEKLIRAIFSIAYRLSPCLIFIDEVDSCFQARKSDDKKWVRDMISEFLQSMDGLRTGENNKGVIVIGATNRPQDIDEAVLRRLPSRMMIDLPGVNERKKILALHLRGEKLDDSLRLEDIASRTTNYSGSDLKSKLPAIAETVL</sequence>
<dbReference type="EMBL" id="ML213660">
    <property type="protein sequence ID" value="TFK32893.1"/>
    <property type="molecule type" value="Genomic_DNA"/>
</dbReference>
<keyword evidence="7" id="KW-0378">Hydrolase</keyword>
<proteinExistence type="inferred from homology"/>
<dbReference type="Pfam" id="PF00004">
    <property type="entry name" value="AAA"/>
    <property type="match status" value="1"/>
</dbReference>
<evidence type="ECO:0000313" key="8">
    <source>
        <dbReference type="Proteomes" id="UP000308652"/>
    </source>
</evidence>
<evidence type="ECO:0000259" key="6">
    <source>
        <dbReference type="SMART" id="SM00382"/>
    </source>
</evidence>
<dbReference type="AlphaFoldDB" id="A0A5C3LKU5"/>
<name>A0A5C3LKU5_9AGAR</name>
<dbReference type="InterPro" id="IPR003960">
    <property type="entry name" value="ATPase_AAA_CS"/>
</dbReference>
<dbReference type="InterPro" id="IPR003959">
    <property type="entry name" value="ATPase_AAA_core"/>
</dbReference>
<dbReference type="STRING" id="68775.A0A5C3LKU5"/>
<dbReference type="GO" id="GO:0005524">
    <property type="term" value="F:ATP binding"/>
    <property type="evidence" value="ECO:0007669"/>
    <property type="project" value="UniProtKB-KW"/>
</dbReference>
<dbReference type="InterPro" id="IPR003593">
    <property type="entry name" value="AAA+_ATPase"/>
</dbReference>
<dbReference type="SMART" id="SM00382">
    <property type="entry name" value="AAA"/>
    <property type="match status" value="1"/>
</dbReference>
<dbReference type="GO" id="GO:0005741">
    <property type="term" value="C:mitochondrial outer membrane"/>
    <property type="evidence" value="ECO:0007669"/>
    <property type="project" value="TreeGrafter"/>
</dbReference>
<dbReference type="PANTHER" id="PTHR45644">
    <property type="entry name" value="AAA ATPASE, PUTATIVE (AFU_ORTHOLOGUE AFUA_2G12920)-RELATED-RELATED"/>
    <property type="match status" value="1"/>
</dbReference>
<reference evidence="7 8" key="1">
    <citation type="journal article" date="2019" name="Nat. Ecol. Evol.">
        <title>Megaphylogeny resolves global patterns of mushroom evolution.</title>
        <authorList>
            <person name="Varga T."/>
            <person name="Krizsan K."/>
            <person name="Foldi C."/>
            <person name="Dima B."/>
            <person name="Sanchez-Garcia M."/>
            <person name="Sanchez-Ramirez S."/>
            <person name="Szollosi G.J."/>
            <person name="Szarkandi J.G."/>
            <person name="Papp V."/>
            <person name="Albert L."/>
            <person name="Andreopoulos W."/>
            <person name="Angelini C."/>
            <person name="Antonin V."/>
            <person name="Barry K.W."/>
            <person name="Bougher N.L."/>
            <person name="Buchanan P."/>
            <person name="Buyck B."/>
            <person name="Bense V."/>
            <person name="Catcheside P."/>
            <person name="Chovatia M."/>
            <person name="Cooper J."/>
            <person name="Damon W."/>
            <person name="Desjardin D."/>
            <person name="Finy P."/>
            <person name="Geml J."/>
            <person name="Haridas S."/>
            <person name="Hughes K."/>
            <person name="Justo A."/>
            <person name="Karasinski D."/>
            <person name="Kautmanova I."/>
            <person name="Kiss B."/>
            <person name="Kocsube S."/>
            <person name="Kotiranta H."/>
            <person name="LaButti K.M."/>
            <person name="Lechner B.E."/>
            <person name="Liimatainen K."/>
            <person name="Lipzen A."/>
            <person name="Lukacs Z."/>
            <person name="Mihaltcheva S."/>
            <person name="Morgado L.N."/>
            <person name="Niskanen T."/>
            <person name="Noordeloos M.E."/>
            <person name="Ohm R.A."/>
            <person name="Ortiz-Santana B."/>
            <person name="Ovrebo C."/>
            <person name="Racz N."/>
            <person name="Riley R."/>
            <person name="Savchenko A."/>
            <person name="Shiryaev A."/>
            <person name="Soop K."/>
            <person name="Spirin V."/>
            <person name="Szebenyi C."/>
            <person name="Tomsovsky M."/>
            <person name="Tulloss R.E."/>
            <person name="Uehling J."/>
            <person name="Grigoriev I.V."/>
            <person name="Vagvolgyi C."/>
            <person name="Papp T."/>
            <person name="Martin F.M."/>
            <person name="Miettinen O."/>
            <person name="Hibbett D.S."/>
            <person name="Nagy L.G."/>
        </authorList>
    </citation>
    <scope>NUCLEOTIDE SEQUENCE [LARGE SCALE GENOMIC DNA]</scope>
    <source>
        <strain evidence="7 8">CBS 166.37</strain>
    </source>
</reference>
<keyword evidence="4" id="KW-0496">Mitochondrion</keyword>
<evidence type="ECO:0000313" key="7">
    <source>
        <dbReference type="EMBL" id="TFK32893.1"/>
    </source>
</evidence>
<dbReference type="PROSITE" id="PS00674">
    <property type="entry name" value="AAA"/>
    <property type="match status" value="1"/>
</dbReference>
<dbReference type="InterPro" id="IPR027417">
    <property type="entry name" value="P-loop_NTPase"/>
</dbReference>
<dbReference type="Proteomes" id="UP000308652">
    <property type="component" value="Unassembled WGS sequence"/>
</dbReference>
<dbReference type="InterPro" id="IPR051701">
    <property type="entry name" value="Mito_OM_Translocase_MSP1"/>
</dbReference>
<dbReference type="GO" id="GO:0016887">
    <property type="term" value="F:ATP hydrolysis activity"/>
    <property type="evidence" value="ECO:0007669"/>
    <property type="project" value="InterPro"/>
</dbReference>
<gene>
    <name evidence="7" type="ORF">BDQ12DRAFT_616230</name>
</gene>